<keyword evidence="2" id="KW-1133">Transmembrane helix</keyword>
<dbReference type="KEGG" id="alv:Alvin_3287"/>
<proteinExistence type="predicted"/>
<evidence type="ECO:0000313" key="4">
    <source>
        <dbReference type="Proteomes" id="UP000001441"/>
    </source>
</evidence>
<feature type="transmembrane region" description="Helical" evidence="2">
    <location>
        <begin position="419"/>
        <end position="439"/>
    </location>
</feature>
<keyword evidence="4" id="KW-1185">Reference proteome</keyword>
<keyword evidence="3" id="KW-0614">Plasmid</keyword>
<evidence type="ECO:0000313" key="3">
    <source>
        <dbReference type="EMBL" id="ADC64178.1"/>
    </source>
</evidence>
<dbReference type="OrthoDB" id="3239452at2"/>
<feature type="transmembrane region" description="Helical" evidence="2">
    <location>
        <begin position="387"/>
        <end position="407"/>
    </location>
</feature>
<dbReference type="HOGENOM" id="CLU_035594_2_0_6"/>
<sequence>MQTAAAEYPWLEELEKTVVNSFVTTFGLDFILFKDKIGGDVNTIHNVRQGTWATDAEKKSYENRGEYSSETYHTHENYKATGKRDKQLQQEGKLYYSYSDSVMDRNEQRNLDHVISAKEIHDDAGRVLAELDGSNLANQDSNLQTTSETINKSKKQTPIDQYLEKLPNLINTHEKTLDDYQRRLSSMPSDTLEQKQKIRELESKIQKQEEKIKKLKSVDPDAMRERDRVAREAYNQQVNVTYYTSSKFLKQTATASGLAGLKMGTRQMLGLILAEVWFELRVQIPIIFEKIKNNFDIYEFFNSIQETLQGIWQRVKARFQDFLIAFKDGVFAGVFSSVTTTVFNIFATTQKMAIKIIREMWAHIVKAIKLIIFNPERLGFVDLCKSVVSILSVAVATVAGTMIYTQLIPFLSFPFGSELAAFASALITGVITLGLNYFMIYSTLAQKIWAFAESIMPHADSVNKFKAINAELDRYLLELSRLEFNLDTVEFHAFSQELTSCNTEIERSLLLKAEVEKRGIELPYEIGNATSTRKWLASLV</sequence>
<dbReference type="Proteomes" id="UP000001441">
    <property type="component" value="Plasmid pALVIN02"/>
</dbReference>
<keyword evidence="2" id="KW-0812">Transmembrane</keyword>
<feature type="transmembrane region" description="Helical" evidence="2">
    <location>
        <begin position="329"/>
        <end position="348"/>
    </location>
</feature>
<geneLocation type="plasmid" evidence="3 4">
    <name>pALVIN02</name>
</geneLocation>
<name>D3RWG6_ALLVD</name>
<accession>D3RWG6</accession>
<dbReference type="AlphaFoldDB" id="D3RWG6"/>
<keyword evidence="1" id="KW-0175">Coiled coil</keyword>
<dbReference type="RefSeq" id="WP_012979603.1">
    <property type="nucleotide sequence ID" value="NC_013862.1"/>
</dbReference>
<dbReference type="eggNOG" id="ENOG502Z940">
    <property type="taxonomic scope" value="Bacteria"/>
</dbReference>
<evidence type="ECO:0000256" key="1">
    <source>
        <dbReference type="SAM" id="Coils"/>
    </source>
</evidence>
<evidence type="ECO:0000256" key="2">
    <source>
        <dbReference type="SAM" id="Phobius"/>
    </source>
</evidence>
<evidence type="ECO:0008006" key="5">
    <source>
        <dbReference type="Google" id="ProtNLM"/>
    </source>
</evidence>
<organism evidence="3 4">
    <name type="scientific">Allochromatium vinosum (strain ATCC 17899 / DSM 180 / NBRC 103801 / NCIMB 10441 / D)</name>
    <name type="common">Chromatium vinosum</name>
    <dbReference type="NCBI Taxonomy" id="572477"/>
    <lineage>
        <taxon>Bacteria</taxon>
        <taxon>Pseudomonadati</taxon>
        <taxon>Pseudomonadota</taxon>
        <taxon>Gammaproteobacteria</taxon>
        <taxon>Chromatiales</taxon>
        <taxon>Chromatiaceae</taxon>
        <taxon>Allochromatium</taxon>
    </lineage>
</organism>
<gene>
    <name evidence="3" type="ordered locus">Alvin_3287</name>
</gene>
<dbReference type="EMBL" id="CP001898">
    <property type="protein sequence ID" value="ADC64178.1"/>
    <property type="molecule type" value="Genomic_DNA"/>
</dbReference>
<feature type="coiled-coil region" evidence="1">
    <location>
        <begin position="191"/>
        <end position="218"/>
    </location>
</feature>
<protein>
    <recommendedName>
        <fullName evidence="5">Cobalamin adenosyltransferase</fullName>
    </recommendedName>
</protein>
<reference evidence="3 4" key="1">
    <citation type="journal article" date="2011" name="Stand. Genomic Sci.">
        <title>Complete genome sequence of Allochromatium vinosum DSM 180(T).</title>
        <authorList>
            <person name="Weissgerber T."/>
            <person name="Zigann R."/>
            <person name="Bruce D."/>
            <person name="Chang Y.J."/>
            <person name="Detter J.C."/>
            <person name="Han C."/>
            <person name="Hauser L."/>
            <person name="Jeffries C.D."/>
            <person name="Land M."/>
            <person name="Munk A.C."/>
            <person name="Tapia R."/>
            <person name="Dahl C."/>
        </authorList>
    </citation>
    <scope>NUCLEOTIDE SEQUENCE [LARGE SCALE GENOMIC DNA]</scope>
    <source>
        <strain evidence="4">ATCC 17899 / DSM 180 / NBRC 103801 / NCIMB 10441 / D</strain>
        <plasmid evidence="4">Plasmid pALVIN02</plasmid>
    </source>
</reference>
<keyword evidence="2" id="KW-0472">Membrane</keyword>